<dbReference type="EMBL" id="BAUJ01000003">
    <property type="protein sequence ID" value="GAD88185.1"/>
    <property type="molecule type" value="Genomic_DNA"/>
</dbReference>
<dbReference type="InterPro" id="IPR002645">
    <property type="entry name" value="STAS_dom"/>
</dbReference>
<dbReference type="InterPro" id="IPR052746">
    <property type="entry name" value="MlaB_ABC_Transporter"/>
</dbReference>
<dbReference type="PROSITE" id="PS50801">
    <property type="entry name" value="STAS"/>
    <property type="match status" value="1"/>
</dbReference>
<dbReference type="SUPFAM" id="SSF52091">
    <property type="entry name" value="SpoIIaa-like"/>
    <property type="match status" value="1"/>
</dbReference>
<name>V5HF75_9VIBR</name>
<dbReference type="RefSeq" id="WP_023402582.1">
    <property type="nucleotide sequence ID" value="NZ_BAUJ01000003.1"/>
</dbReference>
<comment type="caution">
    <text evidence="2">The sequence shown here is derived from an EMBL/GenBank/DDBJ whole genome shotgun (WGS) entry which is preliminary data.</text>
</comment>
<reference evidence="2 3" key="1">
    <citation type="submission" date="2013-11" db="EMBL/GenBank/DDBJ databases">
        <title>Whole genome shotgun sequence of Vibrio halioticoli NBRC 102217.</title>
        <authorList>
            <person name="Isaki S."/>
            <person name="Kimura A."/>
            <person name="Ohji S."/>
            <person name="Hosoyama A."/>
            <person name="Fujita N."/>
            <person name="Hashimoto M."/>
            <person name="Hosoyama Y."/>
            <person name="Yamazoe A."/>
        </authorList>
    </citation>
    <scope>NUCLEOTIDE SEQUENCE [LARGE SCALE GENOMIC DNA]</scope>
    <source>
        <strain evidence="2 3">NBRC 102217</strain>
    </source>
</reference>
<dbReference type="eggNOG" id="COG3113">
    <property type="taxonomic scope" value="Bacteria"/>
</dbReference>
<proteinExistence type="predicted"/>
<organism evidence="2 3">
    <name type="scientific">Vibrio halioticoli NBRC 102217</name>
    <dbReference type="NCBI Taxonomy" id="1219072"/>
    <lineage>
        <taxon>Bacteria</taxon>
        <taxon>Pseudomonadati</taxon>
        <taxon>Pseudomonadota</taxon>
        <taxon>Gammaproteobacteria</taxon>
        <taxon>Vibrionales</taxon>
        <taxon>Vibrionaceae</taxon>
        <taxon>Vibrio</taxon>
    </lineage>
</organism>
<dbReference type="InterPro" id="IPR036513">
    <property type="entry name" value="STAS_dom_sf"/>
</dbReference>
<dbReference type="Proteomes" id="UP000017800">
    <property type="component" value="Unassembled WGS sequence"/>
</dbReference>
<keyword evidence="3" id="KW-1185">Reference proteome</keyword>
<dbReference type="Pfam" id="PF13466">
    <property type="entry name" value="STAS_2"/>
    <property type="match status" value="1"/>
</dbReference>
<evidence type="ECO:0000313" key="3">
    <source>
        <dbReference type="Proteomes" id="UP000017800"/>
    </source>
</evidence>
<protein>
    <recommendedName>
        <fullName evidence="1">STAS domain-containing protein</fullName>
    </recommendedName>
</protein>
<feature type="domain" description="STAS" evidence="1">
    <location>
        <begin position="18"/>
        <end position="111"/>
    </location>
</feature>
<evidence type="ECO:0000259" key="1">
    <source>
        <dbReference type="PROSITE" id="PS50801"/>
    </source>
</evidence>
<evidence type="ECO:0000313" key="2">
    <source>
        <dbReference type="EMBL" id="GAD88185.1"/>
    </source>
</evidence>
<dbReference type="PANTHER" id="PTHR35849">
    <property type="entry name" value="BLR2341 PROTEIN"/>
    <property type="match status" value="1"/>
</dbReference>
<accession>V5HF75</accession>
<sequence>MMSDKAVWTMIDDQHAMLSGVLNRNYIPQLWQQIAQWQPKVERLDLDLSAVLSTDSAAMALILHIIDHAKNCDCHIMLRSVPNKLLTLFEVSNAMPLLVEHIEIEIEGESG</sequence>
<gene>
    <name evidence="2" type="ORF">VHA01S_003_02610</name>
</gene>
<dbReference type="PANTHER" id="PTHR35849:SF1">
    <property type="entry name" value="INTERMEMBRANE PHOSPHOLIPID TRANSPORT SYSTEM BINDING PROTEIN MLAB"/>
    <property type="match status" value="1"/>
</dbReference>
<dbReference type="InterPro" id="IPR058548">
    <property type="entry name" value="MlaB-like_STAS"/>
</dbReference>
<dbReference type="Gene3D" id="3.30.750.24">
    <property type="entry name" value="STAS domain"/>
    <property type="match status" value="1"/>
</dbReference>
<dbReference type="AlphaFoldDB" id="V5HF75"/>